<keyword evidence="3" id="KW-1185">Reference proteome</keyword>
<name>A0A9W9WCH5_9EURO</name>
<dbReference type="RefSeq" id="XP_056494831.1">
    <property type="nucleotide sequence ID" value="XM_056624730.1"/>
</dbReference>
<dbReference type="AlphaFoldDB" id="A0A9W9WCH5"/>
<evidence type="ECO:0000313" key="3">
    <source>
        <dbReference type="Proteomes" id="UP001147747"/>
    </source>
</evidence>
<evidence type="ECO:0000256" key="1">
    <source>
        <dbReference type="SAM" id="MobiDB-lite"/>
    </source>
</evidence>
<dbReference type="Proteomes" id="UP001147747">
    <property type="component" value="Unassembled WGS sequence"/>
</dbReference>
<comment type="caution">
    <text evidence="2">The sequence shown here is derived from an EMBL/GenBank/DDBJ whole genome shotgun (WGS) entry which is preliminary data.</text>
</comment>
<reference evidence="2" key="1">
    <citation type="submission" date="2022-12" db="EMBL/GenBank/DDBJ databases">
        <authorList>
            <person name="Petersen C."/>
        </authorList>
    </citation>
    <scope>NUCLEOTIDE SEQUENCE</scope>
    <source>
        <strain evidence="2">IBT 29677</strain>
    </source>
</reference>
<gene>
    <name evidence="2" type="ORF">N7509_000083</name>
</gene>
<dbReference type="InterPro" id="IPR009057">
    <property type="entry name" value="Homeodomain-like_sf"/>
</dbReference>
<feature type="compositionally biased region" description="Basic residues" evidence="1">
    <location>
        <begin position="59"/>
        <end position="78"/>
    </location>
</feature>
<dbReference type="EMBL" id="JAPZBU010000001">
    <property type="protein sequence ID" value="KAJ5414985.1"/>
    <property type="molecule type" value="Genomic_DNA"/>
</dbReference>
<dbReference type="SUPFAM" id="SSF46689">
    <property type="entry name" value="Homeodomain-like"/>
    <property type="match status" value="1"/>
</dbReference>
<evidence type="ECO:0008006" key="4">
    <source>
        <dbReference type="Google" id="ProtNLM"/>
    </source>
</evidence>
<accession>A0A9W9WCH5</accession>
<dbReference type="GeneID" id="81363710"/>
<protein>
    <recommendedName>
        <fullName evidence="4">Myb-like domain-containing protein</fullName>
    </recommendedName>
</protein>
<dbReference type="OrthoDB" id="4368966at2759"/>
<proteinExistence type="predicted"/>
<reference evidence="2" key="2">
    <citation type="journal article" date="2023" name="IMA Fungus">
        <title>Comparative genomic study of the Penicillium genus elucidates a diverse pangenome and 15 lateral gene transfer events.</title>
        <authorList>
            <person name="Petersen C."/>
            <person name="Sorensen T."/>
            <person name="Nielsen M.R."/>
            <person name="Sondergaard T.E."/>
            <person name="Sorensen J.L."/>
            <person name="Fitzpatrick D.A."/>
            <person name="Frisvad J.C."/>
            <person name="Nielsen K.L."/>
        </authorList>
    </citation>
    <scope>NUCLEOTIDE SEQUENCE</scope>
    <source>
        <strain evidence="2">IBT 29677</strain>
    </source>
</reference>
<evidence type="ECO:0000313" key="2">
    <source>
        <dbReference type="EMBL" id="KAJ5414985.1"/>
    </source>
</evidence>
<organism evidence="2 3">
    <name type="scientific">Penicillium cosmopolitanum</name>
    <dbReference type="NCBI Taxonomy" id="1131564"/>
    <lineage>
        <taxon>Eukaryota</taxon>
        <taxon>Fungi</taxon>
        <taxon>Dikarya</taxon>
        <taxon>Ascomycota</taxon>
        <taxon>Pezizomycotina</taxon>
        <taxon>Eurotiomycetes</taxon>
        <taxon>Eurotiomycetidae</taxon>
        <taxon>Eurotiales</taxon>
        <taxon>Aspergillaceae</taxon>
        <taxon>Penicillium</taxon>
    </lineage>
</organism>
<sequence>MSKANYIPWSSWEEQALPEWIAHNGHLSWEKKSEKYRRVFGLPRGPESLRGKYNQLLKGIHRHRSISGNMPRRRRRHAMTPPRQRPLQSPAKHFRPSDSPNVPALPSRREINPKPTPIM</sequence>
<feature type="region of interest" description="Disordered" evidence="1">
    <location>
        <begin position="59"/>
        <end position="119"/>
    </location>
</feature>